<protein>
    <recommendedName>
        <fullName evidence="8">Cytochrome c domain-containing protein</fullName>
    </recommendedName>
</protein>
<evidence type="ECO:0000256" key="1">
    <source>
        <dbReference type="ARBA" id="ARBA00022448"/>
    </source>
</evidence>
<dbReference type="Pfam" id="PF09459">
    <property type="entry name" value="EB_dh"/>
    <property type="match status" value="1"/>
</dbReference>
<gene>
    <name evidence="9" type="ORF">HCR_13630</name>
</gene>
<dbReference type="Gene3D" id="2.60.40.1190">
    <property type="match status" value="1"/>
</dbReference>
<feature type="signal peptide" evidence="7">
    <location>
        <begin position="1"/>
        <end position="20"/>
    </location>
</feature>
<dbReference type="PROSITE" id="PS51007">
    <property type="entry name" value="CYTC"/>
    <property type="match status" value="1"/>
</dbReference>
<evidence type="ECO:0000256" key="4">
    <source>
        <dbReference type="ARBA" id="ARBA00022982"/>
    </source>
</evidence>
<evidence type="ECO:0000259" key="8">
    <source>
        <dbReference type="PROSITE" id="PS51007"/>
    </source>
</evidence>
<feature type="chain" id="PRO_5047045160" description="Cytochrome c domain-containing protein" evidence="7">
    <location>
        <begin position="21"/>
        <end position="398"/>
    </location>
</feature>
<dbReference type="Pfam" id="PF00034">
    <property type="entry name" value="Cytochrom_C"/>
    <property type="match status" value="1"/>
</dbReference>
<dbReference type="Gene3D" id="1.10.760.10">
    <property type="entry name" value="Cytochrome c-like domain"/>
    <property type="match status" value="1"/>
</dbReference>
<keyword evidence="3 6" id="KW-0479">Metal-binding</keyword>
<evidence type="ECO:0000256" key="6">
    <source>
        <dbReference type="PROSITE-ProRule" id="PRU00433"/>
    </source>
</evidence>
<evidence type="ECO:0000313" key="10">
    <source>
        <dbReference type="Proteomes" id="UP001321445"/>
    </source>
</evidence>
<evidence type="ECO:0000256" key="3">
    <source>
        <dbReference type="ARBA" id="ARBA00022723"/>
    </source>
</evidence>
<keyword evidence="10" id="KW-1185">Reference proteome</keyword>
<keyword evidence="4" id="KW-0249">Electron transport</keyword>
<evidence type="ECO:0000256" key="5">
    <source>
        <dbReference type="ARBA" id="ARBA00023004"/>
    </source>
</evidence>
<dbReference type="InterPro" id="IPR036909">
    <property type="entry name" value="Cyt_c-like_dom_sf"/>
</dbReference>
<feature type="domain" description="Cytochrome c" evidence="8">
    <location>
        <begin position="291"/>
        <end position="394"/>
    </location>
</feature>
<dbReference type="EMBL" id="AP027370">
    <property type="protein sequence ID" value="BDY13051.1"/>
    <property type="molecule type" value="Genomic_DNA"/>
</dbReference>
<dbReference type="InterPro" id="IPR017838">
    <property type="entry name" value="DMSO_Rdtase_II_haem_b-bd_su"/>
</dbReference>
<dbReference type="RefSeq" id="WP_286336025.1">
    <property type="nucleotide sequence ID" value="NZ_AP027370.1"/>
</dbReference>
<evidence type="ECO:0000313" key="9">
    <source>
        <dbReference type="EMBL" id="BDY13051.1"/>
    </source>
</evidence>
<accession>A0ABM8FN94</accession>
<keyword evidence="5 6" id="KW-0408">Iron</keyword>
<dbReference type="InterPro" id="IPR019020">
    <property type="entry name" value="Cyt-c552/DMSO_Rdtase_haem-bd"/>
</dbReference>
<dbReference type="SMART" id="SM00887">
    <property type="entry name" value="EB_dh"/>
    <property type="match status" value="1"/>
</dbReference>
<dbReference type="InterPro" id="IPR009056">
    <property type="entry name" value="Cyt_c-like_dom"/>
</dbReference>
<dbReference type="Proteomes" id="UP001321445">
    <property type="component" value="Chromosome"/>
</dbReference>
<evidence type="ECO:0000256" key="7">
    <source>
        <dbReference type="SAM" id="SignalP"/>
    </source>
</evidence>
<sequence>MNKLTTALLASSLVASAAFAEDAVLAQKTDRDVTQLTPTSKAWEYVKATTIHLYPQTTVTMNDKKANAVNKDAKAKEARVKAIYDNKNIAFLLEWPDGTKSVQKGYRSDVYGDGFAVQLPVNYKDPKKLPYIGMGSDGRPVVIHLQKAVEAVYEPNGNGNVGDQQVVLNKNMFGDEVKAYEAKVAKLAVRDYQRSFISEGFRSMTEIKDGSEKFSADMSYGNKAWKGTVVRPLKDAYLSLKGGFPVAFAAWDGAKMNRDGLKLLSTWIPVKLVGQSGGEKLVSELSAPVKGDAENGKNLVMQNGCMGCHYIPGMSEPGYMAPGLANIGGYSTAAYLRESMVDPNAVVVPGYNRNAHPNTPWYNEVDGKRQSTMPPYPLDDKSLDDMVAYLKTLKAEVK</sequence>
<keyword evidence="2 6" id="KW-0349">Heme</keyword>
<reference evidence="9 10" key="1">
    <citation type="submission" date="2023-03" db="EMBL/GenBank/DDBJ databases">
        <title>Description of Hydrogenimonas sp. ISO32.</title>
        <authorList>
            <person name="Mino S."/>
            <person name="Fukazawa S."/>
            <person name="Sawabe T."/>
        </authorList>
    </citation>
    <scope>NUCLEOTIDE SEQUENCE [LARGE SCALE GENOMIC DNA]</scope>
    <source>
        <strain evidence="9 10">ISO32</strain>
    </source>
</reference>
<name>A0ABM8FN94_9BACT</name>
<keyword evidence="7" id="KW-0732">Signal</keyword>
<evidence type="ECO:0000256" key="2">
    <source>
        <dbReference type="ARBA" id="ARBA00022617"/>
    </source>
</evidence>
<dbReference type="SUPFAM" id="SSF46626">
    <property type="entry name" value="Cytochrome c"/>
    <property type="match status" value="1"/>
</dbReference>
<organism evidence="9 10">
    <name type="scientific">Hydrogenimonas cancrithermarum</name>
    <dbReference type="NCBI Taxonomy" id="2993563"/>
    <lineage>
        <taxon>Bacteria</taxon>
        <taxon>Pseudomonadati</taxon>
        <taxon>Campylobacterota</taxon>
        <taxon>Epsilonproteobacteria</taxon>
        <taxon>Campylobacterales</taxon>
        <taxon>Hydrogenimonadaceae</taxon>
        <taxon>Hydrogenimonas</taxon>
    </lineage>
</organism>
<proteinExistence type="predicted"/>
<keyword evidence="1" id="KW-0813">Transport</keyword>
<dbReference type="CDD" id="cd09623">
    <property type="entry name" value="DOMON_EBDH"/>
    <property type="match status" value="1"/>
</dbReference>